<name>A0A3Q0GMB1_ALLSI</name>
<evidence type="ECO:0000313" key="4">
    <source>
        <dbReference type="Proteomes" id="UP000189705"/>
    </source>
</evidence>
<dbReference type="InterPro" id="IPR024417">
    <property type="entry name" value="Neuronal_3.1"/>
</dbReference>
<reference evidence="5" key="1">
    <citation type="submission" date="2025-08" db="UniProtKB">
        <authorList>
            <consortium name="RefSeq"/>
        </authorList>
    </citation>
    <scope>IDENTIFICATION</scope>
</reference>
<protein>
    <recommendedName>
        <fullName evidence="1">Neuronal regeneration-related protein</fullName>
    </recommendedName>
    <alternativeName>
        <fullName evidence="2">Neuronal protein 3.1</fullName>
    </alternativeName>
    <alternativeName>
        <fullName evidence="3">Protein p311</fullName>
    </alternativeName>
</protein>
<gene>
    <name evidence="5" type="primary">NREP</name>
</gene>
<keyword evidence="4" id="KW-1185">Reference proteome</keyword>
<dbReference type="Proteomes" id="UP000189705">
    <property type="component" value="Unplaced"/>
</dbReference>
<dbReference type="PANTHER" id="PTHR17102">
    <property type="entry name" value="NEURONAL REGENERATION-RELATED PROTEIN"/>
    <property type="match status" value="1"/>
</dbReference>
<dbReference type="RefSeq" id="XP_025059315.1">
    <property type="nucleotide sequence ID" value="XM_025203530.1"/>
</dbReference>
<dbReference type="STRING" id="38654.A0A3Q0GMB1"/>
<dbReference type="PANTHER" id="PTHR17102:SF4">
    <property type="entry name" value="NEURONAL REGENERATION-RELATED PROTEIN"/>
    <property type="match status" value="1"/>
</dbReference>
<evidence type="ECO:0000313" key="5">
    <source>
        <dbReference type="RefSeq" id="XP_025059315.1"/>
    </source>
</evidence>
<proteinExistence type="predicted"/>
<dbReference type="GO" id="GO:0017015">
    <property type="term" value="P:regulation of transforming growth factor beta receptor signaling pathway"/>
    <property type="evidence" value="ECO:0007669"/>
    <property type="project" value="TreeGrafter"/>
</dbReference>
<dbReference type="GO" id="GO:0045664">
    <property type="term" value="P:regulation of neuron differentiation"/>
    <property type="evidence" value="ECO:0007669"/>
    <property type="project" value="TreeGrafter"/>
</dbReference>
<dbReference type="KEGG" id="asn:102369043"/>
<evidence type="ECO:0000256" key="1">
    <source>
        <dbReference type="ARBA" id="ARBA00022173"/>
    </source>
</evidence>
<dbReference type="GO" id="GO:0031103">
    <property type="term" value="P:axon regeneration"/>
    <property type="evidence" value="ECO:0007669"/>
    <property type="project" value="TreeGrafter"/>
</dbReference>
<dbReference type="AlphaFoldDB" id="A0A3Q0GMB1"/>
<organism evidence="4 5">
    <name type="scientific">Alligator sinensis</name>
    <name type="common">Chinese alligator</name>
    <dbReference type="NCBI Taxonomy" id="38654"/>
    <lineage>
        <taxon>Eukaryota</taxon>
        <taxon>Metazoa</taxon>
        <taxon>Chordata</taxon>
        <taxon>Craniata</taxon>
        <taxon>Vertebrata</taxon>
        <taxon>Euteleostomi</taxon>
        <taxon>Archelosauria</taxon>
        <taxon>Archosauria</taxon>
        <taxon>Crocodylia</taxon>
        <taxon>Alligatoridae</taxon>
        <taxon>Alligatorinae</taxon>
        <taxon>Alligator</taxon>
    </lineage>
</organism>
<evidence type="ECO:0000256" key="2">
    <source>
        <dbReference type="ARBA" id="ARBA00031310"/>
    </source>
</evidence>
<dbReference type="InParanoid" id="A0A3Q0GMB1"/>
<dbReference type="Pfam" id="PF11092">
    <property type="entry name" value="Alveol-reg_P311"/>
    <property type="match status" value="1"/>
</dbReference>
<evidence type="ECO:0000256" key="3">
    <source>
        <dbReference type="ARBA" id="ARBA00033348"/>
    </source>
</evidence>
<sequence length="202" mass="22155">MVLAIELVKEPAASGAPKPQRKLTARKAAELIKEPAASGAAEPVKELAVSQVAVPVKELVAAGAVVLGRELTAPGAVELGKEPEASWVVSWTAAADSLASWLHISSRLSPRRWEGLFSLCYLSETAVFRLNSLKMVYQPRLTIWVNQKLFPTSQGDGGFPKGYLLIPKEVNRKKNKETEALFLIPPNDYGHHFTKINYLYSF</sequence>
<dbReference type="CTD" id="9315"/>
<accession>A0A3Q0GMB1</accession>
<dbReference type="GeneID" id="102369043"/>